<dbReference type="Pfam" id="PF00795">
    <property type="entry name" value="CN_hydrolase"/>
    <property type="match status" value="1"/>
</dbReference>
<protein>
    <recommendedName>
        <fullName evidence="5">CN hydrolase domain-containing protein</fullName>
    </recommendedName>
</protein>
<dbReference type="Pfam" id="PF19018">
    <property type="entry name" value="Vanin_C"/>
    <property type="match status" value="1"/>
</dbReference>
<dbReference type="InterPro" id="IPR003010">
    <property type="entry name" value="C-N_Hydrolase"/>
</dbReference>
<evidence type="ECO:0000256" key="3">
    <source>
        <dbReference type="ARBA" id="ARBA00022801"/>
    </source>
</evidence>
<evidence type="ECO:0000256" key="2">
    <source>
        <dbReference type="ARBA" id="ARBA00022729"/>
    </source>
</evidence>
<sequence>MAFVCLLPQMSHQAAFMETDYDSDYYTAGVVEFRPSVLSQKDNVDSYVEIIGSADASEAEIIVFPEATLNGQSTATFVPHPEELIVPCLTDPNATYYEEFFVTLSCAARNASKYVVVNLSEKQLCTDTPEDPRPCSSTGVNQFNTNVVFDREGVVISRYRKIHLYGEPRNSTYLPELSTFTTDFGVTFGHFICFDILFFDPAQQLILEQGITDFVFPTMWFSQLPYLTAVQYQQGWAYAQNVNLLAAGASNPLIGSSGSGIYHGREGTITSVMNTGIGERHIYVAKVPKFKETRKTRKSLRSRRSVDPEAPRVLSSEFRMKQDYIQNYKSEMLPIDENQRDSGNLTQDICYDDTFCCHFEVAWQPLDDQSNSSYYYYRLGAYNGWRNEQNVDANYIRNCAIFSCTGPDIEDCAKLITDNAQPQVTFTRLAIDVTYPESKEYLFLPNTVLDNLLPLEPAQFEWSQSSTSNRYQHQVHFALAENVEVSNLLTFAVYGNYYNEVCTYKVGTPEDNLQCGYADEDNEGGTAAHMQSFGAWLIMPLAVILGSIRFKSL</sequence>
<dbReference type="eggNOG" id="KOG0806">
    <property type="taxonomic scope" value="Eukaryota"/>
</dbReference>
<dbReference type="InterPro" id="IPR043957">
    <property type="entry name" value="Vanin_C"/>
</dbReference>
<dbReference type="InterPro" id="IPR036526">
    <property type="entry name" value="C-N_Hydrolase_sf"/>
</dbReference>
<dbReference type="InterPro" id="IPR012101">
    <property type="entry name" value="Biotinidase-like_euk"/>
</dbReference>
<organism evidence="6 7">
    <name type="scientific">Drosophila willistoni</name>
    <name type="common">Fruit fly</name>
    <dbReference type="NCBI Taxonomy" id="7260"/>
    <lineage>
        <taxon>Eukaryota</taxon>
        <taxon>Metazoa</taxon>
        <taxon>Ecdysozoa</taxon>
        <taxon>Arthropoda</taxon>
        <taxon>Hexapoda</taxon>
        <taxon>Insecta</taxon>
        <taxon>Pterygota</taxon>
        <taxon>Neoptera</taxon>
        <taxon>Endopterygota</taxon>
        <taxon>Diptera</taxon>
        <taxon>Brachycera</taxon>
        <taxon>Muscomorpha</taxon>
        <taxon>Ephydroidea</taxon>
        <taxon>Drosophilidae</taxon>
        <taxon>Drosophila</taxon>
        <taxon>Sophophora</taxon>
    </lineage>
</organism>
<accession>B4NPE1</accession>
<dbReference type="PANTHER" id="PTHR10609:SF14">
    <property type="entry name" value="BIOTINIDASE"/>
    <property type="match status" value="1"/>
</dbReference>
<dbReference type="SUPFAM" id="SSF56317">
    <property type="entry name" value="Carbon-nitrogen hydrolase"/>
    <property type="match status" value="1"/>
</dbReference>
<dbReference type="HOGENOM" id="CLU_033209_1_0_1"/>
<dbReference type="PANTHER" id="PTHR10609">
    <property type="entry name" value="BIOTINIDASE-RELATED"/>
    <property type="match status" value="1"/>
</dbReference>
<comment type="similarity">
    <text evidence="1">Belongs to the carbon-nitrogen hydrolase superfamily. BTD/VNN family.</text>
</comment>
<proteinExistence type="inferred from homology"/>
<dbReference type="OrthoDB" id="10250282at2759"/>
<keyword evidence="7" id="KW-1185">Reference proteome</keyword>
<dbReference type="GO" id="GO:0016811">
    <property type="term" value="F:hydrolase activity, acting on carbon-nitrogen (but not peptide) bonds, in linear amides"/>
    <property type="evidence" value="ECO:0007669"/>
    <property type="project" value="InterPro"/>
</dbReference>
<dbReference type="InParanoid" id="B4NPE1"/>
<keyword evidence="3 6" id="KW-0378">Hydrolase</keyword>
<dbReference type="CDD" id="cd07567">
    <property type="entry name" value="biotinidase_like"/>
    <property type="match status" value="1"/>
</dbReference>
<dbReference type="AlphaFoldDB" id="B4NPE1"/>
<dbReference type="FunCoup" id="B4NPE1">
    <property type="interactions" value="18"/>
</dbReference>
<dbReference type="PROSITE" id="PS50263">
    <property type="entry name" value="CN_HYDROLASE"/>
    <property type="match status" value="1"/>
</dbReference>
<dbReference type="Proteomes" id="UP000007798">
    <property type="component" value="Unassembled WGS sequence"/>
</dbReference>
<evidence type="ECO:0000256" key="1">
    <source>
        <dbReference type="ARBA" id="ARBA00008225"/>
    </source>
</evidence>
<dbReference type="EMBL" id="CH964291">
    <property type="protein sequence ID" value="EDW86381.2"/>
    <property type="molecule type" value="Genomic_DNA"/>
</dbReference>
<evidence type="ECO:0000259" key="5">
    <source>
        <dbReference type="PROSITE" id="PS50263"/>
    </source>
</evidence>
<dbReference type="STRING" id="7260.B4NPE1"/>
<dbReference type="KEGG" id="dwi:6652898"/>
<keyword evidence="2" id="KW-0732">Signal</keyword>
<feature type="domain" description="CN hydrolase" evidence="5">
    <location>
        <begin position="26"/>
        <end position="289"/>
    </location>
</feature>
<evidence type="ECO:0000256" key="4">
    <source>
        <dbReference type="ARBA" id="ARBA00023180"/>
    </source>
</evidence>
<evidence type="ECO:0000313" key="6">
    <source>
        <dbReference type="EMBL" id="EDW86381.2"/>
    </source>
</evidence>
<dbReference type="InterPro" id="IPR040154">
    <property type="entry name" value="Biotinidase/VNN"/>
</dbReference>
<keyword evidence="4" id="KW-0325">Glycoprotein</keyword>
<name>B4NPE1_DROWI</name>
<dbReference type="Gene3D" id="3.60.110.10">
    <property type="entry name" value="Carbon-nitrogen hydrolase"/>
    <property type="match status" value="1"/>
</dbReference>
<reference evidence="6 7" key="1">
    <citation type="journal article" date="2007" name="Nature">
        <title>Evolution of genes and genomes on the Drosophila phylogeny.</title>
        <authorList>
            <consortium name="Drosophila 12 Genomes Consortium"/>
            <person name="Clark A.G."/>
            <person name="Eisen M.B."/>
            <person name="Smith D.R."/>
            <person name="Bergman C.M."/>
            <person name="Oliver B."/>
            <person name="Markow T.A."/>
            <person name="Kaufman T.C."/>
            <person name="Kellis M."/>
            <person name="Gelbart W."/>
            <person name="Iyer V.N."/>
            <person name="Pollard D.A."/>
            <person name="Sackton T.B."/>
            <person name="Larracuente A.M."/>
            <person name="Singh N.D."/>
            <person name="Abad J.P."/>
            <person name="Abt D.N."/>
            <person name="Adryan B."/>
            <person name="Aguade M."/>
            <person name="Akashi H."/>
            <person name="Anderson W.W."/>
            <person name="Aquadro C.F."/>
            <person name="Ardell D.H."/>
            <person name="Arguello R."/>
            <person name="Artieri C.G."/>
            <person name="Barbash D.A."/>
            <person name="Barker D."/>
            <person name="Barsanti P."/>
            <person name="Batterham P."/>
            <person name="Batzoglou S."/>
            <person name="Begun D."/>
            <person name="Bhutkar A."/>
            <person name="Blanco E."/>
            <person name="Bosak S.A."/>
            <person name="Bradley R.K."/>
            <person name="Brand A.D."/>
            <person name="Brent M.R."/>
            <person name="Brooks A.N."/>
            <person name="Brown R.H."/>
            <person name="Butlin R.K."/>
            <person name="Caggese C."/>
            <person name="Calvi B.R."/>
            <person name="Bernardo de Carvalho A."/>
            <person name="Caspi A."/>
            <person name="Castrezana S."/>
            <person name="Celniker S.E."/>
            <person name="Chang J.L."/>
            <person name="Chapple C."/>
            <person name="Chatterji S."/>
            <person name="Chinwalla A."/>
            <person name="Civetta A."/>
            <person name="Clifton S.W."/>
            <person name="Comeron J.M."/>
            <person name="Costello J.C."/>
            <person name="Coyne J.A."/>
            <person name="Daub J."/>
            <person name="David R.G."/>
            <person name="Delcher A.L."/>
            <person name="Delehaunty K."/>
            <person name="Do C.B."/>
            <person name="Ebling H."/>
            <person name="Edwards K."/>
            <person name="Eickbush T."/>
            <person name="Evans J.D."/>
            <person name="Filipski A."/>
            <person name="Findeiss S."/>
            <person name="Freyhult E."/>
            <person name="Fulton L."/>
            <person name="Fulton R."/>
            <person name="Garcia A.C."/>
            <person name="Gardiner A."/>
            <person name="Garfield D.A."/>
            <person name="Garvin B.E."/>
            <person name="Gibson G."/>
            <person name="Gilbert D."/>
            <person name="Gnerre S."/>
            <person name="Godfrey J."/>
            <person name="Good R."/>
            <person name="Gotea V."/>
            <person name="Gravely B."/>
            <person name="Greenberg A.J."/>
            <person name="Griffiths-Jones S."/>
            <person name="Gross S."/>
            <person name="Guigo R."/>
            <person name="Gustafson E.A."/>
            <person name="Haerty W."/>
            <person name="Hahn M.W."/>
            <person name="Halligan D.L."/>
            <person name="Halpern A.L."/>
            <person name="Halter G.M."/>
            <person name="Han M.V."/>
            <person name="Heger A."/>
            <person name="Hillier L."/>
            <person name="Hinrichs A.S."/>
            <person name="Holmes I."/>
            <person name="Hoskins R.A."/>
            <person name="Hubisz M.J."/>
            <person name="Hultmark D."/>
            <person name="Huntley M.A."/>
            <person name="Jaffe D.B."/>
            <person name="Jagadeeshan S."/>
            <person name="Jeck W.R."/>
            <person name="Johnson J."/>
            <person name="Jones C.D."/>
            <person name="Jordan W.C."/>
            <person name="Karpen G.H."/>
            <person name="Kataoka E."/>
            <person name="Keightley P.D."/>
            <person name="Kheradpour P."/>
            <person name="Kirkness E.F."/>
            <person name="Koerich L.B."/>
            <person name="Kristiansen K."/>
            <person name="Kudrna D."/>
            <person name="Kulathinal R.J."/>
            <person name="Kumar S."/>
            <person name="Kwok R."/>
            <person name="Lander E."/>
            <person name="Langley C.H."/>
            <person name="Lapoint R."/>
            <person name="Lazzaro B.P."/>
            <person name="Lee S.J."/>
            <person name="Levesque L."/>
            <person name="Li R."/>
            <person name="Lin C.F."/>
            <person name="Lin M.F."/>
            <person name="Lindblad-Toh K."/>
            <person name="Llopart A."/>
            <person name="Long M."/>
            <person name="Low L."/>
            <person name="Lozovsky E."/>
            <person name="Lu J."/>
            <person name="Luo M."/>
            <person name="Machado C.A."/>
            <person name="Makalowski W."/>
            <person name="Marzo M."/>
            <person name="Matsuda M."/>
            <person name="Matzkin L."/>
            <person name="McAllister B."/>
            <person name="McBride C.S."/>
            <person name="McKernan B."/>
            <person name="McKernan K."/>
            <person name="Mendez-Lago M."/>
            <person name="Minx P."/>
            <person name="Mollenhauer M.U."/>
            <person name="Montooth K."/>
            <person name="Mount S.M."/>
            <person name="Mu X."/>
            <person name="Myers E."/>
            <person name="Negre B."/>
            <person name="Newfeld S."/>
            <person name="Nielsen R."/>
            <person name="Noor M.A."/>
            <person name="O'Grady P."/>
            <person name="Pachter L."/>
            <person name="Papaceit M."/>
            <person name="Parisi M.J."/>
            <person name="Parisi M."/>
            <person name="Parts L."/>
            <person name="Pedersen J.S."/>
            <person name="Pesole G."/>
            <person name="Phillippy A.M."/>
            <person name="Ponting C.P."/>
            <person name="Pop M."/>
            <person name="Porcelli D."/>
            <person name="Powell J.R."/>
            <person name="Prohaska S."/>
            <person name="Pruitt K."/>
            <person name="Puig M."/>
            <person name="Quesneville H."/>
            <person name="Ram K.R."/>
            <person name="Rand D."/>
            <person name="Rasmussen M.D."/>
            <person name="Reed L.K."/>
            <person name="Reenan R."/>
            <person name="Reily A."/>
            <person name="Remington K.A."/>
            <person name="Rieger T.T."/>
            <person name="Ritchie M.G."/>
            <person name="Robin C."/>
            <person name="Rogers Y.H."/>
            <person name="Rohde C."/>
            <person name="Rozas J."/>
            <person name="Rubenfield M.J."/>
            <person name="Ruiz A."/>
            <person name="Russo S."/>
            <person name="Salzberg S.L."/>
            <person name="Sanchez-Gracia A."/>
            <person name="Saranga D.J."/>
            <person name="Sato H."/>
            <person name="Schaeffer S.W."/>
            <person name="Schatz M.C."/>
            <person name="Schlenke T."/>
            <person name="Schwartz R."/>
            <person name="Segarra C."/>
            <person name="Singh R.S."/>
            <person name="Sirot L."/>
            <person name="Sirota M."/>
            <person name="Sisneros N.B."/>
            <person name="Smith C.D."/>
            <person name="Smith T.F."/>
            <person name="Spieth J."/>
            <person name="Stage D.E."/>
            <person name="Stark A."/>
            <person name="Stephan W."/>
            <person name="Strausberg R.L."/>
            <person name="Strempel S."/>
            <person name="Sturgill D."/>
            <person name="Sutton G."/>
            <person name="Sutton G.G."/>
            <person name="Tao W."/>
            <person name="Teichmann S."/>
            <person name="Tobari Y.N."/>
            <person name="Tomimura Y."/>
            <person name="Tsolas J.M."/>
            <person name="Valente V.L."/>
            <person name="Venter E."/>
            <person name="Venter J.C."/>
            <person name="Vicario S."/>
            <person name="Vieira F.G."/>
            <person name="Vilella A.J."/>
            <person name="Villasante A."/>
            <person name="Walenz B."/>
            <person name="Wang J."/>
            <person name="Wasserman M."/>
            <person name="Watts T."/>
            <person name="Wilson D."/>
            <person name="Wilson R.K."/>
            <person name="Wing R.A."/>
            <person name="Wolfner M.F."/>
            <person name="Wong A."/>
            <person name="Wong G.K."/>
            <person name="Wu C.I."/>
            <person name="Wu G."/>
            <person name="Yamamoto D."/>
            <person name="Yang H.P."/>
            <person name="Yang S.P."/>
            <person name="Yorke J.A."/>
            <person name="Yoshida K."/>
            <person name="Zdobnov E."/>
            <person name="Zhang P."/>
            <person name="Zhang Y."/>
            <person name="Zimin A.V."/>
            <person name="Baldwin J."/>
            <person name="Abdouelleil A."/>
            <person name="Abdulkadir J."/>
            <person name="Abebe A."/>
            <person name="Abera B."/>
            <person name="Abreu J."/>
            <person name="Acer S.C."/>
            <person name="Aftuck L."/>
            <person name="Alexander A."/>
            <person name="An P."/>
            <person name="Anderson E."/>
            <person name="Anderson S."/>
            <person name="Arachi H."/>
            <person name="Azer M."/>
            <person name="Bachantsang P."/>
            <person name="Barry A."/>
            <person name="Bayul T."/>
            <person name="Berlin A."/>
            <person name="Bessette D."/>
            <person name="Bloom T."/>
            <person name="Blye J."/>
            <person name="Boguslavskiy L."/>
            <person name="Bonnet C."/>
            <person name="Boukhgalter B."/>
            <person name="Bourzgui I."/>
            <person name="Brown A."/>
            <person name="Cahill P."/>
            <person name="Channer S."/>
            <person name="Cheshatsang Y."/>
            <person name="Chuda L."/>
            <person name="Citroen M."/>
            <person name="Collymore A."/>
            <person name="Cooke P."/>
            <person name="Costello M."/>
            <person name="D'Aco K."/>
            <person name="Daza R."/>
            <person name="De Haan G."/>
            <person name="DeGray S."/>
            <person name="DeMaso C."/>
            <person name="Dhargay N."/>
            <person name="Dooley K."/>
            <person name="Dooley E."/>
            <person name="Doricent M."/>
            <person name="Dorje P."/>
            <person name="Dorjee K."/>
            <person name="Dupes A."/>
            <person name="Elong R."/>
            <person name="Falk J."/>
            <person name="Farina A."/>
            <person name="Faro S."/>
            <person name="Ferguson D."/>
            <person name="Fisher S."/>
            <person name="Foley C.D."/>
            <person name="Franke A."/>
            <person name="Friedrich D."/>
            <person name="Gadbois L."/>
            <person name="Gearin G."/>
            <person name="Gearin C.R."/>
            <person name="Giannoukos G."/>
            <person name="Goode T."/>
            <person name="Graham J."/>
            <person name="Grandbois E."/>
            <person name="Grewal S."/>
            <person name="Gyaltsen K."/>
            <person name="Hafez N."/>
            <person name="Hagos B."/>
            <person name="Hall J."/>
            <person name="Henson C."/>
            <person name="Hollinger A."/>
            <person name="Honan T."/>
            <person name="Huard M.D."/>
            <person name="Hughes L."/>
            <person name="Hurhula B."/>
            <person name="Husby M.E."/>
            <person name="Kamat A."/>
            <person name="Kanga B."/>
            <person name="Kashin S."/>
            <person name="Khazanovich D."/>
            <person name="Kisner P."/>
            <person name="Lance K."/>
            <person name="Lara M."/>
            <person name="Lee W."/>
            <person name="Lennon N."/>
            <person name="Letendre F."/>
            <person name="LeVine R."/>
            <person name="Lipovsky A."/>
            <person name="Liu X."/>
            <person name="Liu J."/>
            <person name="Liu S."/>
            <person name="Lokyitsang T."/>
            <person name="Lokyitsang Y."/>
            <person name="Lubonja R."/>
            <person name="Lui A."/>
            <person name="MacDonald P."/>
            <person name="Magnisalis V."/>
            <person name="Maru K."/>
            <person name="Matthews C."/>
            <person name="McCusker W."/>
            <person name="McDonough S."/>
            <person name="Mehta T."/>
            <person name="Meldrim J."/>
            <person name="Meneus L."/>
            <person name="Mihai O."/>
            <person name="Mihalev A."/>
            <person name="Mihova T."/>
            <person name="Mittelman R."/>
            <person name="Mlenga V."/>
            <person name="Montmayeur A."/>
            <person name="Mulrain L."/>
            <person name="Navidi A."/>
            <person name="Naylor J."/>
            <person name="Negash T."/>
            <person name="Nguyen T."/>
            <person name="Nguyen N."/>
            <person name="Nicol R."/>
            <person name="Norbu C."/>
            <person name="Norbu N."/>
            <person name="Novod N."/>
            <person name="O'Neill B."/>
            <person name="Osman S."/>
            <person name="Markiewicz E."/>
            <person name="Oyono O.L."/>
            <person name="Patti C."/>
            <person name="Phunkhang P."/>
            <person name="Pierre F."/>
            <person name="Priest M."/>
            <person name="Raghuraman S."/>
            <person name="Rege F."/>
            <person name="Reyes R."/>
            <person name="Rise C."/>
            <person name="Rogov P."/>
            <person name="Ross K."/>
            <person name="Ryan E."/>
            <person name="Settipalli S."/>
            <person name="Shea T."/>
            <person name="Sherpa N."/>
            <person name="Shi L."/>
            <person name="Shih D."/>
            <person name="Sparrow T."/>
            <person name="Spaulding J."/>
            <person name="Stalker J."/>
            <person name="Stange-Thomann N."/>
            <person name="Stavropoulos S."/>
            <person name="Stone C."/>
            <person name="Strader C."/>
            <person name="Tesfaye S."/>
            <person name="Thomson T."/>
            <person name="Thoulutsang Y."/>
            <person name="Thoulutsang D."/>
            <person name="Topham K."/>
            <person name="Topping I."/>
            <person name="Tsamla T."/>
            <person name="Vassiliev H."/>
            <person name="Vo A."/>
            <person name="Wangchuk T."/>
            <person name="Wangdi T."/>
            <person name="Weiand M."/>
            <person name="Wilkinson J."/>
            <person name="Wilson A."/>
            <person name="Yadav S."/>
            <person name="Young G."/>
            <person name="Yu Q."/>
            <person name="Zembek L."/>
            <person name="Zhong D."/>
            <person name="Zimmer A."/>
            <person name="Zwirko Z."/>
            <person name="Jaffe D.B."/>
            <person name="Alvarez P."/>
            <person name="Brockman W."/>
            <person name="Butler J."/>
            <person name="Chin C."/>
            <person name="Gnerre S."/>
            <person name="Grabherr M."/>
            <person name="Kleber M."/>
            <person name="Mauceli E."/>
            <person name="MacCallum I."/>
        </authorList>
    </citation>
    <scope>NUCLEOTIDE SEQUENCE [LARGE SCALE GENOMIC DNA]</scope>
    <source>
        <strain evidence="7">Tucson 14030-0811.24</strain>
    </source>
</reference>
<gene>
    <name evidence="6" type="primary">Dwil\GK15353</name>
    <name evidence="6" type="ORF">Dwil_GK15353</name>
</gene>
<evidence type="ECO:0000313" key="7">
    <source>
        <dbReference type="Proteomes" id="UP000007798"/>
    </source>
</evidence>